<evidence type="ECO:0000313" key="1">
    <source>
        <dbReference type="EMBL" id="CAK0861841.1"/>
    </source>
</evidence>
<dbReference type="SUPFAM" id="SSF47391">
    <property type="entry name" value="Dimerization-anchoring domain of cAMP-dependent PK regulatory subunit"/>
    <property type="match status" value="1"/>
</dbReference>
<protein>
    <submittedName>
        <fullName evidence="1">Uncharacterized protein</fullName>
    </submittedName>
</protein>
<accession>A0ABN9UPG7</accession>
<dbReference type="CDD" id="cd22961">
    <property type="entry name" value="DD_TEX55-like"/>
    <property type="match status" value="1"/>
</dbReference>
<name>A0ABN9UPG7_9DINO</name>
<proteinExistence type="predicted"/>
<evidence type="ECO:0000313" key="2">
    <source>
        <dbReference type="Proteomes" id="UP001189429"/>
    </source>
</evidence>
<gene>
    <name evidence="1" type="ORF">PCOR1329_LOCUS50397</name>
</gene>
<reference evidence="1" key="1">
    <citation type="submission" date="2023-10" db="EMBL/GenBank/DDBJ databases">
        <authorList>
            <person name="Chen Y."/>
            <person name="Shah S."/>
            <person name="Dougan E. K."/>
            <person name="Thang M."/>
            <person name="Chan C."/>
        </authorList>
    </citation>
    <scope>NUCLEOTIDE SEQUENCE [LARGE SCALE GENOMIC DNA]</scope>
</reference>
<dbReference type="InterPro" id="IPR014746">
    <property type="entry name" value="Gln_synth/guanido_kin_cat_dom"/>
</dbReference>
<dbReference type="Gene3D" id="3.30.590.10">
    <property type="entry name" value="Glutamine synthetase/guanido kinase, catalytic domain"/>
    <property type="match status" value="1"/>
</dbReference>
<dbReference type="EMBL" id="CAUYUJ010016099">
    <property type="protein sequence ID" value="CAK0861841.1"/>
    <property type="molecule type" value="Genomic_DNA"/>
</dbReference>
<dbReference type="Proteomes" id="UP001189429">
    <property type="component" value="Unassembled WGS sequence"/>
</dbReference>
<sequence length="510" mass="52391">MVELRLQSLDAGSLPQDCYLSVRVGETQKLSKLNGIRTLRFPGGLDHRHGKIEVFKRVGACSIEVDPAASSDREFRIGCSDNVGEVGLRVQLEADPAAKQEVQDRPDETKASKMKAYKEYLGKHGLEVLLSEAMSAVLRQRPDQPLDFLVEHLKQFKPFPVVEKAVSAEKQAPADKPQEGAYYATHLLPQVEQSTMSKLYAEFSRARKPEKTAPKTAPTPLLASAAVAAAPVCMAMLPSVGTWLVSKRRAPGPINPAVPMLSPCPVASSPAAAAAAPVAAPTAAAAASPAAAAAAGVARSGPAAPWPLKPSVGTWLAVAPRSPTGALPAAASLKAGAVAKGAQSLMKGLRSGEVAQIIDAAEAEAEPAAAAGPAAVVGAGRCLVGLGPAEGATADQRAEVERVVSAALLEAGGSLAGEYFPLQASKTFAMRPGGMSDPERLALARAGLLFEAGDADGRGVFATACGGAAVWLNASGHHVTFVAAPGGAAKLEVLEDAVNEAIRILGYTLG</sequence>
<comment type="caution">
    <text evidence="1">The sequence shown here is derived from an EMBL/GenBank/DDBJ whole genome shotgun (WGS) entry which is preliminary data.</text>
</comment>
<dbReference type="SUPFAM" id="SSF55931">
    <property type="entry name" value="Glutamine synthetase/guanido kinase"/>
    <property type="match status" value="1"/>
</dbReference>
<keyword evidence="2" id="KW-1185">Reference proteome</keyword>
<organism evidence="1 2">
    <name type="scientific">Prorocentrum cordatum</name>
    <dbReference type="NCBI Taxonomy" id="2364126"/>
    <lineage>
        <taxon>Eukaryota</taxon>
        <taxon>Sar</taxon>
        <taxon>Alveolata</taxon>
        <taxon>Dinophyceae</taxon>
        <taxon>Prorocentrales</taxon>
        <taxon>Prorocentraceae</taxon>
        <taxon>Prorocentrum</taxon>
    </lineage>
</organism>